<dbReference type="EMBL" id="FZNK01000019">
    <property type="protein sequence ID" value="SNR74494.1"/>
    <property type="molecule type" value="Genomic_DNA"/>
</dbReference>
<organism evidence="1 2">
    <name type="scientific">Halorubrum ezzemoulense</name>
    <name type="common">Halorubrum chaoviator</name>
    <dbReference type="NCBI Taxonomy" id="337243"/>
    <lineage>
        <taxon>Archaea</taxon>
        <taxon>Methanobacteriati</taxon>
        <taxon>Methanobacteriota</taxon>
        <taxon>Stenosarchaea group</taxon>
        <taxon>Halobacteria</taxon>
        <taxon>Halobacteriales</taxon>
        <taxon>Haloferacaceae</taxon>
        <taxon>Halorubrum</taxon>
    </lineage>
</organism>
<dbReference type="AlphaFoldDB" id="A0A238YV30"/>
<dbReference type="Proteomes" id="UP000198297">
    <property type="component" value="Unassembled WGS sequence"/>
</dbReference>
<proteinExistence type="predicted"/>
<sequence>MNQNLVILVNAELAFDKVSPVVIATVFEPWIEIDSEAVFTVFFATTQQLGNGGFTAFVQRSC</sequence>
<name>A0A238YV30_HALEZ</name>
<reference evidence="2" key="1">
    <citation type="submission" date="2017-06" db="EMBL/GenBank/DDBJ databases">
        <authorList>
            <person name="Varghese N."/>
            <person name="Submissions S."/>
        </authorList>
    </citation>
    <scope>NUCLEOTIDE SEQUENCE [LARGE SCALE GENOMIC DNA]</scope>
    <source>
        <strain evidence="2">DSM 19316</strain>
    </source>
</reference>
<gene>
    <name evidence="1" type="ORF">SAMN06266787_1195</name>
</gene>
<evidence type="ECO:0000313" key="2">
    <source>
        <dbReference type="Proteomes" id="UP000198297"/>
    </source>
</evidence>
<evidence type="ECO:0000313" key="1">
    <source>
        <dbReference type="EMBL" id="SNR74494.1"/>
    </source>
</evidence>
<protein>
    <submittedName>
        <fullName evidence="1">Uncharacterized protein</fullName>
    </submittedName>
</protein>
<accession>A0A238YV30</accession>